<evidence type="ECO:0000313" key="1">
    <source>
        <dbReference type="EMBL" id="GME82560.1"/>
    </source>
</evidence>
<protein>
    <submittedName>
        <fullName evidence="1">Unnamed protein product</fullName>
    </submittedName>
</protein>
<organism evidence="1 2">
    <name type="scientific">Ambrosiozyma monospora</name>
    <name type="common">Yeast</name>
    <name type="synonym">Endomycopsis monosporus</name>
    <dbReference type="NCBI Taxonomy" id="43982"/>
    <lineage>
        <taxon>Eukaryota</taxon>
        <taxon>Fungi</taxon>
        <taxon>Dikarya</taxon>
        <taxon>Ascomycota</taxon>
        <taxon>Saccharomycotina</taxon>
        <taxon>Pichiomycetes</taxon>
        <taxon>Pichiales</taxon>
        <taxon>Pichiaceae</taxon>
        <taxon>Ambrosiozyma</taxon>
    </lineage>
</organism>
<comment type="caution">
    <text evidence="1">The sequence shown here is derived from an EMBL/GenBank/DDBJ whole genome shotgun (WGS) entry which is preliminary data.</text>
</comment>
<accession>A0ACB5T6H7</accession>
<gene>
    <name evidence="1" type="ORF">Amon02_000559500</name>
</gene>
<evidence type="ECO:0000313" key="2">
    <source>
        <dbReference type="Proteomes" id="UP001165064"/>
    </source>
</evidence>
<reference evidence="1" key="1">
    <citation type="submission" date="2023-04" db="EMBL/GenBank/DDBJ databases">
        <title>Ambrosiozyma monospora NBRC 10751.</title>
        <authorList>
            <person name="Ichikawa N."/>
            <person name="Sato H."/>
            <person name="Tonouchi N."/>
        </authorList>
    </citation>
    <scope>NUCLEOTIDE SEQUENCE</scope>
    <source>
        <strain evidence="1">NBRC 10751</strain>
    </source>
</reference>
<sequence length="210" mass="24827">MICKHSFSFENFINVKSLKIFDCDLSFESHKSNLTNQIENNKNLQKLTIGLHSILEPTDCPDPILHEVAELFKEKRLTVYLSLKTGRYLPQYKFLYKFIRTLHFHRDFFEGGCPLENALRECTSLQKLEIWYCTFAENYTMKLQNESIEKINILDLPFDFSGCPNVKKVEFHAPELKHYCDSLKDLRNFNVRKLRQFGGSSCLRRLRVRC</sequence>
<keyword evidence="2" id="KW-1185">Reference proteome</keyword>
<name>A0ACB5T6H7_AMBMO</name>
<proteinExistence type="predicted"/>
<dbReference type="EMBL" id="BSXS01004161">
    <property type="protein sequence ID" value="GME82560.1"/>
    <property type="molecule type" value="Genomic_DNA"/>
</dbReference>
<dbReference type="Proteomes" id="UP001165064">
    <property type="component" value="Unassembled WGS sequence"/>
</dbReference>